<dbReference type="EMBL" id="SIXI01000004">
    <property type="protein sequence ID" value="TBO30347.1"/>
    <property type="molecule type" value="Genomic_DNA"/>
</dbReference>
<proteinExistence type="predicted"/>
<dbReference type="EMBL" id="SIXI01000004">
    <property type="protein sequence ID" value="TBO30348.1"/>
    <property type="molecule type" value="Genomic_DNA"/>
</dbReference>
<dbReference type="AlphaFoldDB" id="A0A4Q9GXL3"/>
<evidence type="ECO:0000313" key="2">
    <source>
        <dbReference type="EMBL" id="TBO30348.1"/>
    </source>
</evidence>
<name>A0A4Q9GXL3_9BURK</name>
<dbReference type="Proteomes" id="UP000292120">
    <property type="component" value="Unassembled WGS sequence"/>
</dbReference>
<evidence type="ECO:0000313" key="3">
    <source>
        <dbReference type="Proteomes" id="UP000292120"/>
    </source>
</evidence>
<dbReference type="RefSeq" id="WP_130968339.1">
    <property type="nucleotide sequence ID" value="NZ_SIXI01000004.1"/>
</dbReference>
<protein>
    <submittedName>
        <fullName evidence="1">Uncharacterized protein</fullName>
    </submittedName>
</protein>
<comment type="caution">
    <text evidence="1">The sequence shown here is derived from an EMBL/GenBank/DDBJ whole genome shotgun (WGS) entry which is preliminary data.</text>
</comment>
<reference evidence="1 3" key="1">
    <citation type="submission" date="2019-02" db="EMBL/GenBank/DDBJ databases">
        <title>Aquabacterium sp. strain KMB7.</title>
        <authorList>
            <person name="Chen W.-M."/>
        </authorList>
    </citation>
    <scope>NUCLEOTIDE SEQUENCE [LARGE SCALE GENOMIC DNA]</scope>
    <source>
        <strain evidence="1 3">KMB7</strain>
    </source>
</reference>
<sequence>MQQLNQKQVQQVAGAGILTSAVKTGAQAGVALGSGLYNAGVIVGTPLVKTGSALLKVLI</sequence>
<keyword evidence="3" id="KW-1185">Reference proteome</keyword>
<evidence type="ECO:0000313" key="1">
    <source>
        <dbReference type="EMBL" id="TBO30347.1"/>
    </source>
</evidence>
<accession>A0A4Q9GXL3</accession>
<gene>
    <name evidence="1" type="ORF">EYS42_11695</name>
    <name evidence="2" type="ORF">EYS42_11700</name>
</gene>
<organism evidence="1 3">
    <name type="scientific">Aquabacterium lacunae</name>
    <dbReference type="NCBI Taxonomy" id="2528630"/>
    <lineage>
        <taxon>Bacteria</taxon>
        <taxon>Pseudomonadati</taxon>
        <taxon>Pseudomonadota</taxon>
        <taxon>Betaproteobacteria</taxon>
        <taxon>Burkholderiales</taxon>
        <taxon>Aquabacterium</taxon>
    </lineage>
</organism>